<evidence type="ECO:0000256" key="3">
    <source>
        <dbReference type="ARBA" id="ARBA00022989"/>
    </source>
</evidence>
<dbReference type="Proteomes" id="UP001352852">
    <property type="component" value="Unassembled WGS sequence"/>
</dbReference>
<reference evidence="7 8" key="1">
    <citation type="submission" date="2021-06" db="EMBL/GenBank/DDBJ databases">
        <authorList>
            <person name="Palmer J.M."/>
        </authorList>
    </citation>
    <scope>NUCLEOTIDE SEQUENCE [LARGE SCALE GENOMIC DNA]</scope>
    <source>
        <strain evidence="7 8">CL_MEX2019</strain>
        <tissue evidence="7">Muscle</tissue>
    </source>
</reference>
<evidence type="ECO:0000256" key="2">
    <source>
        <dbReference type="ARBA" id="ARBA00022692"/>
    </source>
</evidence>
<evidence type="ECO:0000256" key="1">
    <source>
        <dbReference type="ARBA" id="ARBA00004370"/>
    </source>
</evidence>
<organism evidence="7 8">
    <name type="scientific">Characodon lateralis</name>
    <dbReference type="NCBI Taxonomy" id="208331"/>
    <lineage>
        <taxon>Eukaryota</taxon>
        <taxon>Metazoa</taxon>
        <taxon>Chordata</taxon>
        <taxon>Craniata</taxon>
        <taxon>Vertebrata</taxon>
        <taxon>Euteleostomi</taxon>
        <taxon>Actinopterygii</taxon>
        <taxon>Neopterygii</taxon>
        <taxon>Teleostei</taxon>
        <taxon>Neoteleostei</taxon>
        <taxon>Acanthomorphata</taxon>
        <taxon>Ovalentaria</taxon>
        <taxon>Atherinomorphae</taxon>
        <taxon>Cyprinodontiformes</taxon>
        <taxon>Goodeidae</taxon>
        <taxon>Characodon</taxon>
    </lineage>
</organism>
<dbReference type="Pfam" id="PF01094">
    <property type="entry name" value="ANF_receptor"/>
    <property type="match status" value="1"/>
</dbReference>
<evidence type="ECO:0000313" key="7">
    <source>
        <dbReference type="EMBL" id="MED6275739.1"/>
    </source>
</evidence>
<evidence type="ECO:0000256" key="5">
    <source>
        <dbReference type="SAM" id="MobiDB-lite"/>
    </source>
</evidence>
<keyword evidence="4" id="KW-0472">Membrane</keyword>
<proteinExistence type="predicted"/>
<comment type="subcellular location">
    <subcellularLocation>
        <location evidence="1">Membrane</location>
    </subcellularLocation>
</comment>
<feature type="region of interest" description="Disordered" evidence="5">
    <location>
        <begin position="224"/>
        <end position="253"/>
    </location>
</feature>
<evidence type="ECO:0000259" key="6">
    <source>
        <dbReference type="Pfam" id="PF01094"/>
    </source>
</evidence>
<protein>
    <submittedName>
        <fullName evidence="7">Glutamate receptor 2</fullName>
    </submittedName>
</protein>
<keyword evidence="2" id="KW-0812">Transmembrane</keyword>
<evidence type="ECO:0000256" key="4">
    <source>
        <dbReference type="ARBA" id="ARBA00023136"/>
    </source>
</evidence>
<dbReference type="EMBL" id="JAHUTJ010028784">
    <property type="protein sequence ID" value="MED6275739.1"/>
    <property type="molecule type" value="Genomic_DNA"/>
</dbReference>
<feature type="domain" description="Receptor ligand binding region" evidence="6">
    <location>
        <begin position="6"/>
        <end position="153"/>
    </location>
</feature>
<keyword evidence="7" id="KW-0675">Receptor</keyword>
<dbReference type="Gene3D" id="3.40.50.2300">
    <property type="match status" value="2"/>
</dbReference>
<keyword evidence="3" id="KW-1133">Transmembrane helix</keyword>
<evidence type="ECO:0000313" key="8">
    <source>
        <dbReference type="Proteomes" id="UP001352852"/>
    </source>
</evidence>
<keyword evidence="8" id="KW-1185">Reference proteome</keyword>
<name>A0ABU7DPU0_9TELE</name>
<gene>
    <name evidence="7" type="primary">GRIA2_3</name>
    <name evidence="7" type="ORF">CHARACLAT_029523</name>
</gene>
<dbReference type="InterPro" id="IPR001828">
    <property type="entry name" value="ANF_lig-bd_rcpt"/>
</dbReference>
<dbReference type="InterPro" id="IPR028082">
    <property type="entry name" value="Peripla_BP_I"/>
</dbReference>
<comment type="caution">
    <text evidence="7">The sequence shown here is derived from an EMBL/GenBank/DDBJ whole genome shotgun (WGS) entry which is preliminary data.</text>
</comment>
<sequence>DLEIRKERRIILDCEQDKVKDIMEQVITIGRHVKGHHYIIANLGFLDGDLSKIQYGGANVSGFQIVDFDDPVVAKFDQRWEALEEKEYPGADTRIRYTSALTYDAVHVMTEAFRFLHKQRIDMSRRGNSGDCLANPAVPWAQGVEIERALKQVILIKRSSRISERTPPTAFDLETCGGSRGESRTPHDDYKIEAHDVTRYGGAGVPPWSQAWGWDPSESAWWLGCSSQDPAGPSPNERRETIPQWAHHLQGEP</sequence>
<accession>A0ABU7DPU0</accession>
<feature type="non-terminal residue" evidence="7">
    <location>
        <position position="1"/>
    </location>
</feature>
<dbReference type="SUPFAM" id="SSF53822">
    <property type="entry name" value="Periplasmic binding protein-like I"/>
    <property type="match status" value="1"/>
</dbReference>